<feature type="region of interest" description="Disordered" evidence="1">
    <location>
        <begin position="337"/>
        <end position="357"/>
    </location>
</feature>
<feature type="compositionally biased region" description="Basic and acidic residues" evidence="1">
    <location>
        <begin position="343"/>
        <end position="357"/>
    </location>
</feature>
<name>A0AAU9VWP4_9CNID</name>
<sequence>MLIFYSENSTIMVEIVKFGYILLLGIQLLLSCNVVSSKSYECFEGNCAMTGSCRSAPGAGFSPYCWIASDSWGHKLKCGTKSDCRGAALSWGNCVFASCNVDLADGRSCDEMNSEKLGELKKECGSEGFSFDSWANRYEKARELYEKFSPCVGGAIEDETKKVIKYCHCFNSCGKDQTEDGTCTVQGLDRRLDMDLDVKTPYTAVCAIDCEPEEKLVFLQKVINKHPTEKATKKVIITKGMTSSKSTSSGGSASASVSGEVGFNVMKLFDVKIGASGTLEHNWSLSTTRTEFQQVTSEISIGVKPEDEVSVFQVVGECKNSDGTVYTVKTPTYVIKGKGGSSETKKADFSEAEKKLS</sequence>
<dbReference type="EMBL" id="CALNXJ010000004">
    <property type="protein sequence ID" value="CAH3038844.1"/>
    <property type="molecule type" value="Genomic_DNA"/>
</dbReference>
<accession>A0AAU9VWP4</accession>
<dbReference type="Gene3D" id="2.170.15.10">
    <property type="entry name" value="Proaerolysin, chain A, domain 3"/>
    <property type="match status" value="1"/>
</dbReference>
<protein>
    <submittedName>
        <fullName evidence="2">Uncharacterized protein</fullName>
    </submittedName>
</protein>
<reference evidence="2 3" key="1">
    <citation type="submission" date="2022-05" db="EMBL/GenBank/DDBJ databases">
        <authorList>
            <consortium name="Genoscope - CEA"/>
            <person name="William W."/>
        </authorList>
    </citation>
    <scope>NUCLEOTIDE SEQUENCE [LARGE SCALE GENOMIC DNA]</scope>
</reference>
<dbReference type="AlphaFoldDB" id="A0AAU9VWP4"/>
<dbReference type="Proteomes" id="UP001159428">
    <property type="component" value="Unassembled WGS sequence"/>
</dbReference>
<keyword evidence="3" id="KW-1185">Reference proteome</keyword>
<gene>
    <name evidence="2" type="ORF">PMEA_00021935</name>
</gene>
<proteinExistence type="predicted"/>
<evidence type="ECO:0000313" key="3">
    <source>
        <dbReference type="Proteomes" id="UP001159428"/>
    </source>
</evidence>
<organism evidence="2 3">
    <name type="scientific">Pocillopora meandrina</name>
    <dbReference type="NCBI Taxonomy" id="46732"/>
    <lineage>
        <taxon>Eukaryota</taxon>
        <taxon>Metazoa</taxon>
        <taxon>Cnidaria</taxon>
        <taxon>Anthozoa</taxon>
        <taxon>Hexacorallia</taxon>
        <taxon>Scleractinia</taxon>
        <taxon>Astrocoeniina</taxon>
        <taxon>Pocilloporidae</taxon>
        <taxon>Pocillopora</taxon>
    </lineage>
</organism>
<evidence type="ECO:0000256" key="1">
    <source>
        <dbReference type="SAM" id="MobiDB-lite"/>
    </source>
</evidence>
<evidence type="ECO:0000313" key="2">
    <source>
        <dbReference type="EMBL" id="CAH3038844.1"/>
    </source>
</evidence>
<comment type="caution">
    <text evidence="2">The sequence shown here is derived from an EMBL/GenBank/DDBJ whole genome shotgun (WGS) entry which is preliminary data.</text>
</comment>